<accession>A0A0T6BDU2</accession>
<dbReference type="Pfam" id="PF13637">
    <property type="entry name" value="Ank_4"/>
    <property type="match status" value="1"/>
</dbReference>
<feature type="domain" description="Fibronectin type-III" evidence="2">
    <location>
        <begin position="237"/>
        <end position="335"/>
    </location>
</feature>
<dbReference type="GO" id="GO:0005819">
    <property type="term" value="C:spindle"/>
    <property type="evidence" value="ECO:0007669"/>
    <property type="project" value="TreeGrafter"/>
</dbReference>
<evidence type="ECO:0000256" key="1">
    <source>
        <dbReference type="SAM" id="SignalP"/>
    </source>
</evidence>
<dbReference type="AlphaFoldDB" id="A0A0T6BDU2"/>
<dbReference type="SUPFAM" id="SSF48403">
    <property type="entry name" value="Ankyrin repeat"/>
    <property type="match status" value="1"/>
</dbReference>
<dbReference type="GO" id="GO:0061172">
    <property type="term" value="P:regulation of establishment of bipolar cell polarity"/>
    <property type="evidence" value="ECO:0007669"/>
    <property type="project" value="TreeGrafter"/>
</dbReference>
<dbReference type="OrthoDB" id="2428204at2759"/>
<dbReference type="EMBL" id="LJIG01001434">
    <property type="protein sequence ID" value="KRT85506.1"/>
    <property type="molecule type" value="Genomic_DNA"/>
</dbReference>
<dbReference type="InterPro" id="IPR002110">
    <property type="entry name" value="Ankyrin_rpt"/>
</dbReference>
<dbReference type="Gene3D" id="2.60.40.10">
    <property type="entry name" value="Immunoglobulins"/>
    <property type="match status" value="1"/>
</dbReference>
<dbReference type="SUPFAM" id="SSF49265">
    <property type="entry name" value="Fibronectin type III"/>
    <property type="match status" value="1"/>
</dbReference>
<name>A0A0T6BDU2_9SCAR</name>
<evidence type="ECO:0000259" key="2">
    <source>
        <dbReference type="PROSITE" id="PS50853"/>
    </source>
</evidence>
<protein>
    <submittedName>
        <fullName evidence="3">Ankyrin repeat-containing protein</fullName>
    </submittedName>
</protein>
<dbReference type="CDD" id="cd00063">
    <property type="entry name" value="FN3"/>
    <property type="match status" value="1"/>
</dbReference>
<dbReference type="GO" id="GO:0000132">
    <property type="term" value="P:establishment of mitotic spindle orientation"/>
    <property type="evidence" value="ECO:0007669"/>
    <property type="project" value="TreeGrafter"/>
</dbReference>
<reference evidence="3 4" key="1">
    <citation type="submission" date="2015-09" db="EMBL/GenBank/DDBJ databases">
        <title>Draft genome of the scarab beetle Oryctes borbonicus.</title>
        <authorList>
            <person name="Meyer J.M."/>
            <person name="Markov G.V."/>
            <person name="Baskaran P."/>
            <person name="Herrmann M."/>
            <person name="Sommer R.J."/>
            <person name="Roedelsperger C."/>
        </authorList>
    </citation>
    <scope>NUCLEOTIDE SEQUENCE [LARGE SCALE GENOMIC DNA]</scope>
    <source>
        <strain evidence="3">OB123</strain>
        <tissue evidence="3">Whole animal</tissue>
    </source>
</reference>
<dbReference type="Proteomes" id="UP000051574">
    <property type="component" value="Unassembled WGS sequence"/>
</dbReference>
<sequence length="355" mass="39471">MIHMMATFAKNLCEWWCTAAFLTGSFTLYVPEHAFELPAAFNEKGMEVSNLPLSPTLPLPGQKASKKQAKLMRQKLEKMERINIHLHALFAAIEHGHLEKARTILESTDVDVNSLNSDKLSPLDVAVLSNNKSMVKMLIQFGAREGNHFGSSEKLGTHLSQLLGEAEMRLQEFGYIEESCSIPINSRASFSSFIGTAYPASAMTGCAGGDNEKQAIVWDRRAKTLKKLVLGFTQARPPDQPSIVALDITGCNSVALRLQEPTTSDSAITTKFKVQWSTRADFAHISGEKEIFDMNNANCVIELTQGRRYFFRASCGNLKGYGTYVSSTPESVVPSSWREVDNKEPRYDKTIFLLF</sequence>
<dbReference type="InterPro" id="IPR036116">
    <property type="entry name" value="FN3_sf"/>
</dbReference>
<organism evidence="3 4">
    <name type="scientific">Oryctes borbonicus</name>
    <dbReference type="NCBI Taxonomy" id="1629725"/>
    <lineage>
        <taxon>Eukaryota</taxon>
        <taxon>Metazoa</taxon>
        <taxon>Ecdysozoa</taxon>
        <taxon>Arthropoda</taxon>
        <taxon>Hexapoda</taxon>
        <taxon>Insecta</taxon>
        <taxon>Pterygota</taxon>
        <taxon>Neoptera</taxon>
        <taxon>Endopterygota</taxon>
        <taxon>Coleoptera</taxon>
        <taxon>Polyphaga</taxon>
        <taxon>Scarabaeiformia</taxon>
        <taxon>Scarabaeidae</taxon>
        <taxon>Dynastinae</taxon>
        <taxon>Oryctes</taxon>
    </lineage>
</organism>
<dbReference type="SMART" id="SM00248">
    <property type="entry name" value="ANK"/>
    <property type="match status" value="2"/>
</dbReference>
<dbReference type="InterPro" id="IPR013783">
    <property type="entry name" value="Ig-like_fold"/>
</dbReference>
<feature type="non-terminal residue" evidence="3">
    <location>
        <position position="355"/>
    </location>
</feature>
<dbReference type="PANTHER" id="PTHR21437:SF1">
    <property type="entry name" value="WIDE AWAKE"/>
    <property type="match status" value="1"/>
</dbReference>
<evidence type="ECO:0000313" key="4">
    <source>
        <dbReference type="Proteomes" id="UP000051574"/>
    </source>
</evidence>
<dbReference type="InterPro" id="IPR003961">
    <property type="entry name" value="FN3_dom"/>
</dbReference>
<feature type="signal peptide" evidence="1">
    <location>
        <begin position="1"/>
        <end position="27"/>
    </location>
</feature>
<dbReference type="InterPro" id="IPR039269">
    <property type="entry name" value="ANKFN1"/>
</dbReference>
<keyword evidence="4" id="KW-1185">Reference proteome</keyword>
<dbReference type="InterPro" id="IPR036770">
    <property type="entry name" value="Ankyrin_rpt-contain_sf"/>
</dbReference>
<evidence type="ECO:0000313" key="3">
    <source>
        <dbReference type="EMBL" id="KRT85506.1"/>
    </source>
</evidence>
<gene>
    <name evidence="3" type="ORF">AMK59_1662</name>
</gene>
<comment type="caution">
    <text evidence="3">The sequence shown here is derived from an EMBL/GenBank/DDBJ whole genome shotgun (WGS) entry which is preliminary data.</text>
</comment>
<feature type="chain" id="PRO_5006668604" evidence="1">
    <location>
        <begin position="28"/>
        <end position="355"/>
    </location>
</feature>
<proteinExistence type="predicted"/>
<dbReference type="PROSITE" id="PS50853">
    <property type="entry name" value="FN3"/>
    <property type="match status" value="1"/>
</dbReference>
<keyword evidence="1" id="KW-0732">Signal</keyword>
<dbReference type="Gene3D" id="1.25.40.20">
    <property type="entry name" value="Ankyrin repeat-containing domain"/>
    <property type="match status" value="1"/>
</dbReference>
<dbReference type="PANTHER" id="PTHR21437">
    <property type="entry name" value="WIDE AWAKE"/>
    <property type="match status" value="1"/>
</dbReference>